<dbReference type="InterPro" id="IPR000980">
    <property type="entry name" value="SH2"/>
</dbReference>
<dbReference type="EMBL" id="LJIJ01000234">
    <property type="protein sequence ID" value="ODN00090.1"/>
    <property type="molecule type" value="Genomic_DNA"/>
</dbReference>
<dbReference type="CDD" id="cd09923">
    <property type="entry name" value="SH2_SOCS_family"/>
    <property type="match status" value="1"/>
</dbReference>
<evidence type="ECO:0000259" key="4">
    <source>
        <dbReference type="PROSITE" id="PS50001"/>
    </source>
</evidence>
<keyword evidence="1 2" id="KW-0727">SH2 domain</keyword>
<dbReference type="Gene3D" id="3.30.505.10">
    <property type="entry name" value="SH2 domain"/>
    <property type="match status" value="1"/>
</dbReference>
<feature type="region of interest" description="Disordered" evidence="3">
    <location>
        <begin position="121"/>
        <end position="173"/>
    </location>
</feature>
<reference evidence="5 6" key="1">
    <citation type="journal article" date="2016" name="Genome Biol. Evol.">
        <title>Gene Family Evolution Reflects Adaptation to Soil Environmental Stressors in the Genome of the Collembolan Orchesella cincta.</title>
        <authorList>
            <person name="Faddeeva-Vakhrusheva A."/>
            <person name="Derks M.F."/>
            <person name="Anvar S.Y."/>
            <person name="Agamennone V."/>
            <person name="Suring W."/>
            <person name="Smit S."/>
            <person name="van Straalen N.M."/>
            <person name="Roelofs D."/>
        </authorList>
    </citation>
    <scope>NUCLEOTIDE SEQUENCE [LARGE SCALE GENOMIC DNA]</scope>
    <source>
        <tissue evidence="5">Mixed pool</tissue>
    </source>
</reference>
<dbReference type="AlphaFoldDB" id="A0A1D2N494"/>
<proteinExistence type="predicted"/>
<dbReference type="PANTHER" id="PTHR10155:SF16">
    <property type="entry name" value="SUPPRESSOR OF CYTOKINE SIGNALING 2"/>
    <property type="match status" value="1"/>
</dbReference>
<dbReference type="PANTHER" id="PTHR10155">
    <property type="entry name" value="PHOSPHATIDYLINOSITOL 3-KINASE REGULATORY SUBUNIT"/>
    <property type="match status" value="1"/>
</dbReference>
<gene>
    <name evidence="5" type="ORF">Ocin01_06591</name>
</gene>
<comment type="caution">
    <text evidence="5">The sequence shown here is derived from an EMBL/GenBank/DDBJ whole genome shotgun (WGS) entry which is preliminary data.</text>
</comment>
<sequence length="199" mass="21641">MIASMEILESALPGAFIIRDSADPRFLYSLSVQTERGPTSVRLTYRNGKFSLDADEKLAELLPKFDSVIRLIEHYVSGGTKVGKQVWVDPKGNMHSTVKLTKPVRKDVGSLKHLTRVAINRHNLQPPNSSASTTTCTTKTTSPTSSSSPATSSSVSEYKNVSAAPNCDDNGTPGVIPTVADLRLPLSLQAFMQEYPYNL</sequence>
<dbReference type="STRING" id="48709.A0A1D2N494"/>
<dbReference type="SUPFAM" id="SSF55550">
    <property type="entry name" value="SH2 domain"/>
    <property type="match status" value="1"/>
</dbReference>
<keyword evidence="6" id="KW-1185">Reference proteome</keyword>
<dbReference type="InterPro" id="IPR036860">
    <property type="entry name" value="SH2_dom_sf"/>
</dbReference>
<dbReference type="OrthoDB" id="10063348at2759"/>
<evidence type="ECO:0000256" key="3">
    <source>
        <dbReference type="SAM" id="MobiDB-lite"/>
    </source>
</evidence>
<evidence type="ECO:0000313" key="5">
    <source>
        <dbReference type="EMBL" id="ODN00090.1"/>
    </source>
</evidence>
<evidence type="ECO:0000256" key="2">
    <source>
        <dbReference type="PROSITE-ProRule" id="PRU00191"/>
    </source>
</evidence>
<evidence type="ECO:0000256" key="1">
    <source>
        <dbReference type="ARBA" id="ARBA00022999"/>
    </source>
</evidence>
<organism evidence="5 6">
    <name type="scientific">Orchesella cincta</name>
    <name type="common">Springtail</name>
    <name type="synonym">Podura cincta</name>
    <dbReference type="NCBI Taxonomy" id="48709"/>
    <lineage>
        <taxon>Eukaryota</taxon>
        <taxon>Metazoa</taxon>
        <taxon>Ecdysozoa</taxon>
        <taxon>Arthropoda</taxon>
        <taxon>Hexapoda</taxon>
        <taxon>Collembola</taxon>
        <taxon>Entomobryomorpha</taxon>
        <taxon>Entomobryoidea</taxon>
        <taxon>Orchesellidae</taxon>
        <taxon>Orchesellinae</taxon>
        <taxon>Orchesella</taxon>
    </lineage>
</organism>
<dbReference type="GO" id="GO:0046935">
    <property type="term" value="F:1-phosphatidylinositol-3-kinase regulator activity"/>
    <property type="evidence" value="ECO:0007669"/>
    <property type="project" value="TreeGrafter"/>
</dbReference>
<dbReference type="GO" id="GO:0005942">
    <property type="term" value="C:phosphatidylinositol 3-kinase complex"/>
    <property type="evidence" value="ECO:0007669"/>
    <property type="project" value="TreeGrafter"/>
</dbReference>
<feature type="domain" description="SH2" evidence="4">
    <location>
        <begin position="1"/>
        <end position="104"/>
    </location>
</feature>
<dbReference type="OMA" id="GEYPYEL"/>
<dbReference type="Proteomes" id="UP000094527">
    <property type="component" value="Unassembled WGS sequence"/>
</dbReference>
<protein>
    <submittedName>
        <fullName evidence="5">Suppressor of cytokine signaling 2</fullName>
    </submittedName>
</protein>
<feature type="compositionally biased region" description="Low complexity" evidence="3">
    <location>
        <begin position="129"/>
        <end position="156"/>
    </location>
</feature>
<name>A0A1D2N494_ORCCI</name>
<evidence type="ECO:0000313" key="6">
    <source>
        <dbReference type="Proteomes" id="UP000094527"/>
    </source>
</evidence>
<accession>A0A1D2N494</accession>
<dbReference type="GO" id="GO:0046854">
    <property type="term" value="P:phosphatidylinositol phosphate biosynthetic process"/>
    <property type="evidence" value="ECO:0007669"/>
    <property type="project" value="TreeGrafter"/>
</dbReference>
<dbReference type="PROSITE" id="PS50001">
    <property type="entry name" value="SH2"/>
    <property type="match status" value="1"/>
</dbReference>